<protein>
    <recommendedName>
        <fullName evidence="3">Response regulatory domain-containing protein</fullName>
    </recommendedName>
</protein>
<keyword evidence="1" id="KW-0378">Hydrolase</keyword>
<gene>
    <name evidence="4" type="ORF">Pa4123_77890</name>
</gene>
<dbReference type="Gene3D" id="3.40.50.2300">
    <property type="match status" value="1"/>
</dbReference>
<dbReference type="InterPro" id="IPR011006">
    <property type="entry name" value="CheY-like_superfamily"/>
</dbReference>
<dbReference type="EMBL" id="BSDI01000063">
    <property type="protein sequence ID" value="GLI02511.1"/>
    <property type="molecule type" value="Genomic_DNA"/>
</dbReference>
<dbReference type="SMART" id="SM00448">
    <property type="entry name" value="REC"/>
    <property type="match status" value="1"/>
</dbReference>
<dbReference type="PANTHER" id="PTHR43156:SF2">
    <property type="entry name" value="STAGE II SPORULATION PROTEIN E"/>
    <property type="match status" value="1"/>
</dbReference>
<evidence type="ECO:0000313" key="5">
    <source>
        <dbReference type="Proteomes" id="UP001144280"/>
    </source>
</evidence>
<reference evidence="4" key="1">
    <citation type="submission" date="2022-12" db="EMBL/GenBank/DDBJ databases">
        <title>New Phytohabitans aurantiacus sp. RD004123 nov., an actinomycete isolated from soil.</title>
        <authorList>
            <person name="Triningsih D.W."/>
            <person name="Harunari E."/>
            <person name="Igarashi Y."/>
        </authorList>
    </citation>
    <scope>NUCLEOTIDE SEQUENCE</scope>
    <source>
        <strain evidence="4">RD004123</strain>
    </source>
</reference>
<dbReference type="InterPro" id="IPR052016">
    <property type="entry name" value="Bact_Sigma-Reg"/>
</dbReference>
<dbReference type="PANTHER" id="PTHR43156">
    <property type="entry name" value="STAGE II SPORULATION PROTEIN E-RELATED"/>
    <property type="match status" value="1"/>
</dbReference>
<dbReference type="InterPro" id="IPR035965">
    <property type="entry name" value="PAS-like_dom_sf"/>
</dbReference>
<dbReference type="SUPFAM" id="SSF52172">
    <property type="entry name" value="CheY-like"/>
    <property type="match status" value="1"/>
</dbReference>
<dbReference type="Gene3D" id="3.60.40.10">
    <property type="entry name" value="PPM-type phosphatase domain"/>
    <property type="match status" value="1"/>
</dbReference>
<proteinExistence type="predicted"/>
<dbReference type="InterPro" id="IPR000014">
    <property type="entry name" value="PAS"/>
</dbReference>
<evidence type="ECO:0000313" key="4">
    <source>
        <dbReference type="EMBL" id="GLI02511.1"/>
    </source>
</evidence>
<dbReference type="InterPro" id="IPR001932">
    <property type="entry name" value="PPM-type_phosphatase-like_dom"/>
</dbReference>
<organism evidence="4 5">
    <name type="scientific">Phytohabitans aurantiacus</name>
    <dbReference type="NCBI Taxonomy" id="3016789"/>
    <lineage>
        <taxon>Bacteria</taxon>
        <taxon>Bacillati</taxon>
        <taxon>Actinomycetota</taxon>
        <taxon>Actinomycetes</taxon>
        <taxon>Micromonosporales</taxon>
        <taxon>Micromonosporaceae</taxon>
    </lineage>
</organism>
<evidence type="ECO:0000256" key="2">
    <source>
        <dbReference type="PROSITE-ProRule" id="PRU00169"/>
    </source>
</evidence>
<dbReference type="CDD" id="cd00130">
    <property type="entry name" value="PAS"/>
    <property type="match status" value="1"/>
</dbReference>
<dbReference type="Pfam" id="PF00072">
    <property type="entry name" value="Response_reg"/>
    <property type="match status" value="1"/>
</dbReference>
<dbReference type="InterPro" id="IPR036457">
    <property type="entry name" value="PPM-type-like_dom_sf"/>
</dbReference>
<name>A0ABQ5RAB8_9ACTN</name>
<keyword evidence="5" id="KW-1185">Reference proteome</keyword>
<comment type="caution">
    <text evidence="4">The sequence shown here is derived from an EMBL/GenBank/DDBJ whole genome shotgun (WGS) entry which is preliminary data.</text>
</comment>
<dbReference type="RefSeq" id="WP_281904046.1">
    <property type="nucleotide sequence ID" value="NZ_BSDI01000063.1"/>
</dbReference>
<feature type="domain" description="Response regulatory" evidence="3">
    <location>
        <begin position="3"/>
        <end position="120"/>
    </location>
</feature>
<feature type="modified residue" description="4-aspartylphosphate" evidence="2">
    <location>
        <position position="52"/>
    </location>
</feature>
<dbReference type="SUPFAM" id="SSF55785">
    <property type="entry name" value="PYP-like sensor domain (PAS domain)"/>
    <property type="match status" value="1"/>
</dbReference>
<dbReference type="Proteomes" id="UP001144280">
    <property type="component" value="Unassembled WGS sequence"/>
</dbReference>
<keyword evidence="2" id="KW-0597">Phosphoprotein</keyword>
<evidence type="ECO:0000256" key="1">
    <source>
        <dbReference type="ARBA" id="ARBA00022801"/>
    </source>
</evidence>
<dbReference type="SMART" id="SM00331">
    <property type="entry name" value="PP2C_SIG"/>
    <property type="match status" value="1"/>
</dbReference>
<dbReference type="PROSITE" id="PS50110">
    <property type="entry name" value="RESPONSE_REGULATORY"/>
    <property type="match status" value="1"/>
</dbReference>
<dbReference type="Pfam" id="PF07228">
    <property type="entry name" value="SpoIIE"/>
    <property type="match status" value="1"/>
</dbReference>
<dbReference type="Gene3D" id="3.30.450.20">
    <property type="entry name" value="PAS domain"/>
    <property type="match status" value="1"/>
</dbReference>
<sequence length="537" mass="57425">MATLLVVDDDPINREFLRTLLGYRGHEVREAGDGDSALALASRELPDAVITDVLMPGLDGYELARTLRAAPPTSTIPIAFSTAHYDRQEIQPLAKACGVQGVIFKPTRPKAVFAVVDALLSGPGSAGTGEEDFADRHRQALKAKLLAKSEALAELMDRLAETQRMTHSGTWDLDPRTGLITLSPSLSALLGMPATTVTREQMWHRVHPDDVPRAAAAAEETARTGKQQVVEVRVAGLDGIVHELVVSCRAADGAAPRHGLWGVAQDITELRDRERAVLREQWERYTERRVIDSFRRAMLPSDLPAVTGVDMAAVHRVAPDRVDIGGDWHDGFPVAGGRMLLSVGRVAGHSQPAAAVMGSVRAVLRASAIEDPDPVGVLARLNRFVAQNYRDTTFATAVVALYSPATGALHYANAGHPVPLIAMADPHSAEPQVLALAGRGPALGIFPEARFAGDTLTMPPHAALCLYTDGLTDRHRDPLPTAGHRLAQAAARAFGLVTGGQRQPVPAARRLAEQLVAEMLGGEPPDGDATLAVLWPR</sequence>
<evidence type="ECO:0000259" key="3">
    <source>
        <dbReference type="PROSITE" id="PS50110"/>
    </source>
</evidence>
<dbReference type="InterPro" id="IPR001789">
    <property type="entry name" value="Sig_transdc_resp-reg_receiver"/>
</dbReference>
<accession>A0ABQ5RAB8</accession>